<proteinExistence type="inferred from homology"/>
<dbReference type="GO" id="GO:0009378">
    <property type="term" value="F:four-way junction helicase activity"/>
    <property type="evidence" value="ECO:0007669"/>
    <property type="project" value="TreeGrafter"/>
</dbReference>
<dbReference type="GO" id="GO:0003676">
    <property type="term" value="F:nucleic acid binding"/>
    <property type="evidence" value="ECO:0007669"/>
    <property type="project" value="InterPro"/>
</dbReference>
<evidence type="ECO:0000313" key="3">
    <source>
        <dbReference type="EMBL" id="KAL1582253.1"/>
    </source>
</evidence>
<dbReference type="InterPro" id="IPR011545">
    <property type="entry name" value="DEAD/DEAH_box_helicase_dom"/>
</dbReference>
<dbReference type="PROSITE" id="PS51192">
    <property type="entry name" value="HELICASE_ATP_BIND_1"/>
    <property type="match status" value="1"/>
</dbReference>
<dbReference type="AlphaFoldDB" id="A0AB34KCG9"/>
<sequence length="448" mass="51510">MPEDRSAEAHFVQQRSTPMVARNCDGFWETNRIRRVMRRESEKRIGVPIGTSDWRQAYPDIHREFAVNQDVVGTLNRIYANENPFKQGMAMDEEQTRETIRARQSGHSPQMEESIYGRQLQQNPFAMRREQDAFRENVSPDIKRRIKQEQGSRKFERWQQMREIDVEAQLKKMYGAQAQFRGKQREALDAIVSGQPRIVVVMRTGGGKSLLFMLPAAASRDGVTIVVMPKIMLQEDMADRCRKDGIRCAIWSDGRAPPYDAQIVFVIAESAVSQSFADFVNAKMLNQQLERVIIDECHSVLQSTKKFRNTEWHSSMMTRSKVLQLRELISRQTQVVCLTATLPPRREPAFMSTMDMEPSEVRMIRESTVRPNIGYSVITYDGEVETLRHIINGLRRICNYLEFVRPHRPPGTAVIAFARGDAMQHLAPLAAFRIQALTEIGCFSIQLT</sequence>
<dbReference type="PANTHER" id="PTHR13710:SF154">
    <property type="entry name" value="RECQ HELICASE, PUTATIVE (AFU_ORTHOLOGUE AFUA_6G14720)-RELATED"/>
    <property type="match status" value="1"/>
</dbReference>
<keyword evidence="4" id="KW-1185">Reference proteome</keyword>
<comment type="similarity">
    <text evidence="1">Belongs to the helicase family. RecQ subfamily.</text>
</comment>
<evidence type="ECO:0000256" key="1">
    <source>
        <dbReference type="ARBA" id="ARBA00005446"/>
    </source>
</evidence>
<dbReference type="EMBL" id="JAAQHG020000057">
    <property type="protein sequence ID" value="KAL1582253.1"/>
    <property type="molecule type" value="Genomic_DNA"/>
</dbReference>
<dbReference type="PANTHER" id="PTHR13710">
    <property type="entry name" value="DNA HELICASE RECQ FAMILY MEMBER"/>
    <property type="match status" value="1"/>
</dbReference>
<dbReference type="Proteomes" id="UP000803884">
    <property type="component" value="Unassembled WGS sequence"/>
</dbReference>
<dbReference type="GO" id="GO:0005694">
    <property type="term" value="C:chromosome"/>
    <property type="evidence" value="ECO:0007669"/>
    <property type="project" value="TreeGrafter"/>
</dbReference>
<accession>A0AB34KCG9</accession>
<protein>
    <recommendedName>
        <fullName evidence="2">Helicase ATP-binding domain-containing protein</fullName>
    </recommendedName>
</protein>
<dbReference type="GO" id="GO:0005524">
    <property type="term" value="F:ATP binding"/>
    <property type="evidence" value="ECO:0007669"/>
    <property type="project" value="InterPro"/>
</dbReference>
<dbReference type="GO" id="GO:0005737">
    <property type="term" value="C:cytoplasm"/>
    <property type="evidence" value="ECO:0007669"/>
    <property type="project" value="TreeGrafter"/>
</dbReference>
<dbReference type="GO" id="GO:0043138">
    <property type="term" value="F:3'-5' DNA helicase activity"/>
    <property type="evidence" value="ECO:0007669"/>
    <property type="project" value="TreeGrafter"/>
</dbReference>
<organism evidence="3 4">
    <name type="scientific">Cladosporium halotolerans</name>
    <dbReference type="NCBI Taxonomy" id="1052096"/>
    <lineage>
        <taxon>Eukaryota</taxon>
        <taxon>Fungi</taxon>
        <taxon>Dikarya</taxon>
        <taxon>Ascomycota</taxon>
        <taxon>Pezizomycotina</taxon>
        <taxon>Dothideomycetes</taxon>
        <taxon>Dothideomycetidae</taxon>
        <taxon>Cladosporiales</taxon>
        <taxon>Cladosporiaceae</taxon>
        <taxon>Cladosporium</taxon>
    </lineage>
</organism>
<dbReference type="RefSeq" id="XP_069225360.1">
    <property type="nucleotide sequence ID" value="XM_069377722.1"/>
</dbReference>
<gene>
    <name evidence="3" type="ORF">WHR41_09118</name>
</gene>
<dbReference type="InterPro" id="IPR014001">
    <property type="entry name" value="Helicase_ATP-bd"/>
</dbReference>
<name>A0AB34KCG9_9PEZI</name>
<reference evidence="3 4" key="1">
    <citation type="journal article" date="2020" name="Microbiol. Resour. Announc.">
        <title>Draft Genome Sequence of a Cladosporium Species Isolated from the Mesophotic Ascidian Didemnum maculosum.</title>
        <authorList>
            <person name="Gioti A."/>
            <person name="Siaperas R."/>
            <person name="Nikolaivits E."/>
            <person name="Le Goff G."/>
            <person name="Ouazzani J."/>
            <person name="Kotoulas G."/>
            <person name="Topakas E."/>
        </authorList>
    </citation>
    <scope>NUCLEOTIDE SEQUENCE [LARGE SCALE GENOMIC DNA]</scope>
    <source>
        <strain evidence="3 4">TM138-S3</strain>
    </source>
</reference>
<dbReference type="InterPro" id="IPR027417">
    <property type="entry name" value="P-loop_NTPase"/>
</dbReference>
<dbReference type="Gene3D" id="3.40.50.300">
    <property type="entry name" value="P-loop containing nucleotide triphosphate hydrolases"/>
    <property type="match status" value="1"/>
</dbReference>
<dbReference type="GO" id="GO:0000724">
    <property type="term" value="P:double-strand break repair via homologous recombination"/>
    <property type="evidence" value="ECO:0007669"/>
    <property type="project" value="TreeGrafter"/>
</dbReference>
<dbReference type="GeneID" id="96010560"/>
<dbReference type="SMART" id="SM00487">
    <property type="entry name" value="DEXDc"/>
    <property type="match status" value="1"/>
</dbReference>
<dbReference type="SUPFAM" id="SSF52540">
    <property type="entry name" value="P-loop containing nucleoside triphosphate hydrolases"/>
    <property type="match status" value="1"/>
</dbReference>
<feature type="domain" description="Helicase ATP-binding" evidence="2">
    <location>
        <begin position="189"/>
        <end position="360"/>
    </location>
</feature>
<evidence type="ECO:0000259" key="2">
    <source>
        <dbReference type="PROSITE" id="PS51192"/>
    </source>
</evidence>
<dbReference type="Pfam" id="PF00270">
    <property type="entry name" value="DEAD"/>
    <property type="match status" value="1"/>
</dbReference>
<evidence type="ECO:0000313" key="4">
    <source>
        <dbReference type="Proteomes" id="UP000803884"/>
    </source>
</evidence>
<comment type="caution">
    <text evidence="3">The sequence shown here is derived from an EMBL/GenBank/DDBJ whole genome shotgun (WGS) entry which is preliminary data.</text>
</comment>